<evidence type="ECO:0000313" key="2">
    <source>
        <dbReference type="WBParaSite" id="SVE_0250400.1"/>
    </source>
</evidence>
<reference evidence="2" key="2">
    <citation type="submission" date="2015-08" db="UniProtKB">
        <authorList>
            <consortium name="WormBaseParasite"/>
        </authorList>
    </citation>
    <scope>IDENTIFICATION</scope>
</reference>
<reference evidence="1" key="1">
    <citation type="submission" date="2014-07" db="EMBL/GenBank/DDBJ databases">
        <authorList>
            <person name="Martin A.A"/>
            <person name="De Silva N."/>
        </authorList>
    </citation>
    <scope>NUCLEOTIDE SEQUENCE</scope>
</reference>
<dbReference type="AlphaFoldDB" id="A0A0K0F137"/>
<evidence type="ECO:0000313" key="1">
    <source>
        <dbReference type="Proteomes" id="UP000035680"/>
    </source>
</evidence>
<proteinExistence type="predicted"/>
<organism evidence="1 2">
    <name type="scientific">Strongyloides venezuelensis</name>
    <name type="common">Threadworm</name>
    <dbReference type="NCBI Taxonomy" id="75913"/>
    <lineage>
        <taxon>Eukaryota</taxon>
        <taxon>Metazoa</taxon>
        <taxon>Ecdysozoa</taxon>
        <taxon>Nematoda</taxon>
        <taxon>Chromadorea</taxon>
        <taxon>Rhabditida</taxon>
        <taxon>Tylenchina</taxon>
        <taxon>Panagrolaimomorpha</taxon>
        <taxon>Strongyloidoidea</taxon>
        <taxon>Strongyloididae</taxon>
        <taxon>Strongyloides</taxon>
    </lineage>
</organism>
<protein>
    <submittedName>
        <fullName evidence="2">Uncharacterized protein</fullName>
    </submittedName>
</protein>
<accession>A0A0K0F137</accession>
<sequence length="97" mass="11454">MRPTIILINKFVSLEKNVLHSIFKKEIYFTKCIKYIILDRMKKAKKPFDVYVEKEWKRPVGKSPKIFLSLIHDNSSIRKQPDRKAKSSLNVNVYTGL</sequence>
<dbReference type="WBParaSite" id="SVE_0250400.1">
    <property type="protein sequence ID" value="SVE_0250400.1"/>
    <property type="gene ID" value="SVE_0250400"/>
</dbReference>
<name>A0A0K0F137_STRVS</name>
<dbReference type="Proteomes" id="UP000035680">
    <property type="component" value="Unassembled WGS sequence"/>
</dbReference>
<keyword evidence="1" id="KW-1185">Reference proteome</keyword>